<dbReference type="Pfam" id="PF07727">
    <property type="entry name" value="RVT_2"/>
    <property type="match status" value="2"/>
</dbReference>
<dbReference type="InterPro" id="IPR057670">
    <property type="entry name" value="SH3_retrovirus"/>
</dbReference>
<keyword evidence="1" id="KW-0645">Protease</keyword>
<dbReference type="GO" id="GO:0004190">
    <property type="term" value="F:aspartic-type endopeptidase activity"/>
    <property type="evidence" value="ECO:0007669"/>
    <property type="project" value="UniProtKB-KW"/>
</dbReference>
<sequence length="1523" mass="173962">MHTHASNSKLVEPLPEPKRTLNRRRRRRNKRVPYDQRNNPPQHPRIFYMPILDINHFCHFLVTIKNLYPMDDEPMWAADRVITLTPDSAVNIPETANKFSIKDNHLTLVKGNQFDVIRFKQKQLNLGVRTERMTFNIDSAMKHSYSNDDTCFSIDVIDEYLEEDFDALLDEDLPFKKITINTDYKIKTFLEETPTDLKLKPLLDNLEYVLPEEPSSLPVIISSYLSKEKKNKLISVLKKHKQAFAKKTTDIPDFSKIALPLTKLLEKDTSFEFDDECQKAFELLKEKLTCAPVIIVQLFLFIVDSGRTKHMTGNLKMLCNFIEKYLGTVHFGDEQFALILSYGDLVQGNIMINMVYYVKGLTHNLFSVGQFFDEDLEVAFRKSTCFVRDLQGNNLLIGTSSVNKSSSPTNNSNQQDTLPLTNIHPTSEPSTPTNVHTEENNDHQAEDEFTNPFCTSVQDVAESSSHNIASANKTTTGNRSRNVYFALTVSTVELKNIKEAMEDSAWIEAIQEELHQFNRFQMDVKTAFLNGPLKEEVYVAQPDEFVDPDHLEKDYRLRKALYGLKQAPMAWYDELLKFLTSKDADHARCIDTRKSTSGGIQFLGDKLVRWMSKKQDYTAMSLAKAKYVVLSASFLRYDGDECDKGRMLTKTELTLEQSQQGVSNDILEVIVNGDSPPPKKTIDGVEKSYTPTTAEEKLARKNELKERGDGSKVAVGYVNHESLKIPQKDRKESRECKPPKQQDYRNRDATRRTVPAEEGPTNFALMAYTSSSSSNSDTEHNDKYKTGVGYHAVPSPYIRNFMPHKHDLVLTDKAEYVVSKSVPSMSTVAISEAKTKGSKPKSLSEPLIDDWIFDNKDEKETKSKSKQKKHSFAKVKFVKPTKHVKSHRESVKQEEIHRQAKHPRKNSQSPRDCDSYKKKMVEKLVWNNARRVNHQNSQRVSYPHPKRNFIPKAVLIKSGLKTLNTARAHSHVRRPFNKFTTKNSNFNQKVNTVKGDVTTVRPKVVVSDNKGNEANDVKASACWIWRPKKKIFDHVSRHNGASMNFKIFDYLDAQGRSKRKELLIVDALGDPKGGKITGKGKISTCILDFEDVYFVKELKFNLFSVSQICDKKNSVLFTNTECVVLSPNFKLLDESQVLLRVPRKDNITPSLSFMRPLGGPITILNTLDYLSKFDGKANEGFFVGYSVNSKAFRVFNSRTRIVKETLNITFLENKLNVTGSGPTWLFDIDTLRKSMNYKPAVAGNQSNGNACTKACDDVGNARLDTLPNKDYILLPLWTQDPLFSSSSKDSPDAGFKPSREEEKKGAEDLRNKDVDVKSAFLYGKIEEEVYVCQPPGFEDPEFPNRVYKVEKALYGLHQAPRAWYETLSTYLLDNGFQRGQIDKTLFIKRFKGDILLVQVYVDDIIFRSTRKEMCIEFEKMMHKKFQMSFMGELTFFLGQEVTQKDDGIFISQDKPDIMFVVCACARFQVTPKVSHLHAVKRIFRYLKGQPKLGLWYPKDSAFDMEAYTDTDYGGASLDRKSTT</sequence>
<dbReference type="Gene3D" id="3.30.70.270">
    <property type="match status" value="1"/>
</dbReference>
<feature type="compositionally biased region" description="Polar residues" evidence="2">
    <location>
        <begin position="401"/>
        <end position="435"/>
    </location>
</feature>
<feature type="region of interest" description="Disordered" evidence="2">
    <location>
        <begin position="1"/>
        <end position="41"/>
    </location>
</feature>
<proteinExistence type="predicted"/>
<feature type="domain" description="Retroviral polymerase SH3-like" evidence="5">
    <location>
        <begin position="1170"/>
        <end position="1214"/>
    </location>
</feature>
<feature type="region of interest" description="Disordered" evidence="2">
    <location>
        <begin position="401"/>
        <end position="445"/>
    </location>
</feature>
<dbReference type="CDD" id="cd09272">
    <property type="entry name" value="RNase_HI_RT_Ty1"/>
    <property type="match status" value="1"/>
</dbReference>
<evidence type="ECO:0000256" key="2">
    <source>
        <dbReference type="SAM" id="MobiDB-lite"/>
    </source>
</evidence>
<feature type="domain" description="Reverse transcriptase Ty1/copia-type" evidence="3">
    <location>
        <begin position="1313"/>
        <end position="1453"/>
    </location>
</feature>
<feature type="compositionally biased region" description="Basic and acidic residues" evidence="2">
    <location>
        <begin position="700"/>
        <end position="710"/>
    </location>
</feature>
<feature type="compositionally biased region" description="Basic residues" evidence="2">
    <location>
        <begin position="20"/>
        <end position="31"/>
    </location>
</feature>
<dbReference type="InterPro" id="IPR043128">
    <property type="entry name" value="Rev_trsase/Diguanyl_cyclase"/>
</dbReference>
<dbReference type="InterPro" id="IPR013103">
    <property type="entry name" value="RVT_2"/>
</dbReference>
<accession>A0A6L2LC60</accession>
<dbReference type="InterPro" id="IPR043502">
    <property type="entry name" value="DNA/RNA_pol_sf"/>
</dbReference>
<evidence type="ECO:0000259" key="3">
    <source>
        <dbReference type="Pfam" id="PF07727"/>
    </source>
</evidence>
<feature type="compositionally biased region" description="Basic and acidic residues" evidence="2">
    <location>
        <begin position="436"/>
        <end position="445"/>
    </location>
</feature>
<feature type="domain" description="Reverse transcriptase Ty1/copia-type" evidence="3">
    <location>
        <begin position="520"/>
        <end position="583"/>
    </location>
</feature>
<feature type="region of interest" description="Disordered" evidence="2">
    <location>
        <begin position="859"/>
        <end position="915"/>
    </location>
</feature>
<keyword evidence="1" id="KW-0064">Aspartyl protease</keyword>
<feature type="domain" description="Retrovirus-related Pol polyprotein from transposon TNT 1-94-like beta-barrel" evidence="4">
    <location>
        <begin position="301"/>
        <end position="373"/>
    </location>
</feature>
<dbReference type="Pfam" id="PF22936">
    <property type="entry name" value="Pol_BBD"/>
    <property type="match status" value="1"/>
</dbReference>
<evidence type="ECO:0000313" key="6">
    <source>
        <dbReference type="EMBL" id="GEU59343.1"/>
    </source>
</evidence>
<feature type="compositionally biased region" description="Basic residues" evidence="2">
    <location>
        <begin position="864"/>
        <end position="886"/>
    </location>
</feature>
<dbReference type="InterPro" id="IPR054722">
    <property type="entry name" value="PolX-like_BBD"/>
</dbReference>
<reference evidence="6" key="1">
    <citation type="journal article" date="2019" name="Sci. Rep.">
        <title>Draft genome of Tanacetum cinerariifolium, the natural source of mosquito coil.</title>
        <authorList>
            <person name="Yamashiro T."/>
            <person name="Shiraishi A."/>
            <person name="Satake H."/>
            <person name="Nakayama K."/>
        </authorList>
    </citation>
    <scope>NUCLEOTIDE SEQUENCE</scope>
</reference>
<dbReference type="SUPFAM" id="SSF56672">
    <property type="entry name" value="DNA/RNA polymerases"/>
    <property type="match status" value="2"/>
</dbReference>
<evidence type="ECO:0000256" key="1">
    <source>
        <dbReference type="ARBA" id="ARBA00022750"/>
    </source>
</evidence>
<gene>
    <name evidence="6" type="ORF">Tci_031321</name>
</gene>
<feature type="region of interest" description="Disordered" evidence="2">
    <location>
        <begin position="700"/>
        <end position="756"/>
    </location>
</feature>
<name>A0A6L2LC60_TANCI</name>
<protein>
    <recommendedName>
        <fullName evidence="7">Reverse transcriptase Ty1/copia-type domain-containing protein</fullName>
    </recommendedName>
</protein>
<evidence type="ECO:0000259" key="4">
    <source>
        <dbReference type="Pfam" id="PF22936"/>
    </source>
</evidence>
<organism evidence="6">
    <name type="scientific">Tanacetum cinerariifolium</name>
    <name type="common">Dalmatian daisy</name>
    <name type="synonym">Chrysanthemum cinerariifolium</name>
    <dbReference type="NCBI Taxonomy" id="118510"/>
    <lineage>
        <taxon>Eukaryota</taxon>
        <taxon>Viridiplantae</taxon>
        <taxon>Streptophyta</taxon>
        <taxon>Embryophyta</taxon>
        <taxon>Tracheophyta</taxon>
        <taxon>Spermatophyta</taxon>
        <taxon>Magnoliopsida</taxon>
        <taxon>eudicotyledons</taxon>
        <taxon>Gunneridae</taxon>
        <taxon>Pentapetalae</taxon>
        <taxon>asterids</taxon>
        <taxon>campanulids</taxon>
        <taxon>Asterales</taxon>
        <taxon>Asteraceae</taxon>
        <taxon>Asteroideae</taxon>
        <taxon>Anthemideae</taxon>
        <taxon>Anthemidinae</taxon>
        <taxon>Tanacetum</taxon>
    </lineage>
</organism>
<feature type="compositionally biased region" description="Basic and acidic residues" evidence="2">
    <location>
        <begin position="721"/>
        <end position="755"/>
    </location>
</feature>
<evidence type="ECO:0008006" key="7">
    <source>
        <dbReference type="Google" id="ProtNLM"/>
    </source>
</evidence>
<keyword evidence="1" id="KW-0378">Hydrolase</keyword>
<feature type="compositionally biased region" description="Basic and acidic residues" evidence="2">
    <location>
        <begin position="1297"/>
        <end position="1308"/>
    </location>
</feature>
<dbReference type="PANTHER" id="PTHR11439:SF495">
    <property type="entry name" value="REVERSE TRANSCRIPTASE, RNA-DEPENDENT DNA POLYMERASE-RELATED"/>
    <property type="match status" value="1"/>
</dbReference>
<dbReference type="EMBL" id="BKCJ010004155">
    <property type="protein sequence ID" value="GEU59343.1"/>
    <property type="molecule type" value="Genomic_DNA"/>
</dbReference>
<evidence type="ECO:0000259" key="5">
    <source>
        <dbReference type="Pfam" id="PF25597"/>
    </source>
</evidence>
<feature type="compositionally biased region" description="Basic and acidic residues" evidence="2">
    <location>
        <begin position="887"/>
        <end position="898"/>
    </location>
</feature>
<dbReference type="PANTHER" id="PTHR11439">
    <property type="entry name" value="GAG-POL-RELATED RETROTRANSPOSON"/>
    <property type="match status" value="1"/>
</dbReference>
<dbReference type="Pfam" id="PF25597">
    <property type="entry name" value="SH3_retrovirus"/>
    <property type="match status" value="1"/>
</dbReference>
<feature type="region of interest" description="Disordered" evidence="2">
    <location>
        <begin position="1284"/>
        <end position="1308"/>
    </location>
</feature>
<comment type="caution">
    <text evidence="6">The sequence shown here is derived from an EMBL/GenBank/DDBJ whole genome shotgun (WGS) entry which is preliminary data.</text>
</comment>